<evidence type="ECO:0000256" key="6">
    <source>
        <dbReference type="ARBA" id="ARBA00022989"/>
    </source>
</evidence>
<feature type="transmembrane region" description="Helical" evidence="9">
    <location>
        <begin position="1012"/>
        <end position="1035"/>
    </location>
</feature>
<dbReference type="PANTHER" id="PTHR32063">
    <property type="match status" value="1"/>
</dbReference>
<evidence type="ECO:0000256" key="1">
    <source>
        <dbReference type="ARBA" id="ARBA00004651"/>
    </source>
</evidence>
<accession>A0ABU5DI57</accession>
<feature type="transmembrane region" description="Helical" evidence="9">
    <location>
        <begin position="531"/>
        <end position="557"/>
    </location>
</feature>
<keyword evidence="6 9" id="KW-1133">Transmembrane helix</keyword>
<dbReference type="InterPro" id="IPR027463">
    <property type="entry name" value="AcrB_DN_DC_subdom"/>
</dbReference>
<evidence type="ECO:0000256" key="8">
    <source>
        <dbReference type="SAM" id="MobiDB-lite"/>
    </source>
</evidence>
<evidence type="ECO:0000256" key="3">
    <source>
        <dbReference type="ARBA" id="ARBA00022448"/>
    </source>
</evidence>
<evidence type="ECO:0000313" key="11">
    <source>
        <dbReference type="Proteomes" id="UP001285263"/>
    </source>
</evidence>
<feature type="transmembrane region" description="Helical" evidence="9">
    <location>
        <begin position="909"/>
        <end position="928"/>
    </location>
</feature>
<feature type="transmembrane region" description="Helical" evidence="9">
    <location>
        <begin position="349"/>
        <end position="367"/>
    </location>
</feature>
<dbReference type="SUPFAM" id="SSF82866">
    <property type="entry name" value="Multidrug efflux transporter AcrB transmembrane domain"/>
    <property type="match status" value="2"/>
</dbReference>
<proteinExistence type="inferred from homology"/>
<comment type="subcellular location">
    <subcellularLocation>
        <location evidence="1">Cell membrane</location>
        <topology evidence="1">Multi-pass membrane protein</topology>
    </subcellularLocation>
</comment>
<dbReference type="RefSeq" id="WP_320423896.1">
    <property type="nucleotide sequence ID" value="NZ_JAXCLA010000005.1"/>
</dbReference>
<feature type="transmembrane region" description="Helical" evidence="9">
    <location>
        <begin position="454"/>
        <end position="474"/>
    </location>
</feature>
<dbReference type="Gene3D" id="3.30.70.1320">
    <property type="entry name" value="Multidrug efflux transporter AcrB pore domain like"/>
    <property type="match status" value="1"/>
</dbReference>
<evidence type="ECO:0000313" key="10">
    <source>
        <dbReference type="EMBL" id="MDY0745993.1"/>
    </source>
</evidence>
<dbReference type="PRINTS" id="PR00702">
    <property type="entry name" value="ACRIFLAVINRP"/>
</dbReference>
<feature type="transmembrane region" description="Helical" evidence="9">
    <location>
        <begin position="399"/>
        <end position="420"/>
    </location>
</feature>
<protein>
    <submittedName>
        <fullName evidence="10">CusA/CzcA family heavy metal efflux RND transporter</fullName>
    </submittedName>
</protein>
<dbReference type="InterPro" id="IPR001036">
    <property type="entry name" value="Acrflvin-R"/>
</dbReference>
<dbReference type="NCBIfam" id="TIGR00914">
    <property type="entry name" value="2A0601"/>
    <property type="match status" value="1"/>
</dbReference>
<evidence type="ECO:0000256" key="9">
    <source>
        <dbReference type="SAM" id="Phobius"/>
    </source>
</evidence>
<dbReference type="EMBL" id="JAXCLA010000005">
    <property type="protein sequence ID" value="MDY0745993.1"/>
    <property type="molecule type" value="Genomic_DNA"/>
</dbReference>
<keyword evidence="11" id="KW-1185">Reference proteome</keyword>
<organism evidence="10 11">
    <name type="scientific">Roseateles agri</name>
    <dbReference type="NCBI Taxonomy" id="3098619"/>
    <lineage>
        <taxon>Bacteria</taxon>
        <taxon>Pseudomonadati</taxon>
        <taxon>Pseudomonadota</taxon>
        <taxon>Betaproteobacteria</taxon>
        <taxon>Burkholderiales</taxon>
        <taxon>Sphaerotilaceae</taxon>
        <taxon>Roseateles</taxon>
    </lineage>
</organism>
<feature type="transmembrane region" description="Helical" evidence="9">
    <location>
        <begin position="883"/>
        <end position="902"/>
    </location>
</feature>
<feature type="region of interest" description="Disordered" evidence="8">
    <location>
        <begin position="1042"/>
        <end position="1065"/>
    </location>
</feature>
<evidence type="ECO:0000256" key="4">
    <source>
        <dbReference type="ARBA" id="ARBA00022475"/>
    </source>
</evidence>
<dbReference type="SUPFAM" id="SSF82714">
    <property type="entry name" value="Multidrug efflux transporter AcrB TolC docking domain, DN and DC subdomains"/>
    <property type="match status" value="2"/>
</dbReference>
<comment type="similarity">
    <text evidence="2">Belongs to the resistance-nodulation-cell division (RND) (TC 2.A.6) family.</text>
</comment>
<sequence>MFFEKLIRFCIEQRWLVMLVVLAMAGLGVYSYTRLPLDAVADISKVQVVVNTQAPGYSPLETEQRVTFPIETVMAGLPGLEQTRSLSRYGLSQVNIIFKDGTDIYFARQLVNERIQEARSRLPEGIAPTMGPISTGLGEIYLWTVEAEPGARKPDGGGAYTPADLREIQDWVIKPQLRNVPGVTEINSIGGFEKQYVVAPNLERLSAYGLGLADVVTALEKNNASQGAGYIERQGEQYLVRAPGQVRSMDEIGDIIVGSAQGQPIRVSDIGTVELGRELRTGAATENGQEVVLGTVFMLMGENSRAVSRAVDRQMEAINKTLPAGVKAVTVYDRTTLVDKAVRTVQKNLVEGAALVVAVLFLFLGNIRAALVTAMVIPLAMLFTFSGMVRAGISANLMSLGALDFGIIVDGAVVIVENCVRRLAHAQHRKGQVLTRSERFEEVFAAAREARRPLLYGQLIIMVVYVPILALTGVEGKMFHPMAWTVLLALLGAMLLSVTFVPAAVALFIGERVAEKDNRLMQWAERGYRPLLAGSLRNGPVVATAAVVLVLFCGAVASRLGSEFVPHLNEGDFSVQALRIPGTSLTQSVEMQKQLEARLKAKFPEIDRIFARTGTAEIAADPMPPNISDGYIMLKPEDQWPAPRMTRDELLAAIRDEAAQVPGSNYEFSQPIQLRFNELISGVRSDVAVKVFGDDNEVLDATAQRIAQVLQAVPGATEVKVEQTTGLPMLTVDIDRAKAARYGLNMTEVQELVATAIGGRAAGTVFQGDRRFELLVRLPDAQRENLDALRRLPVPLPRAEGRAASYVPLSEIAMLEVAPGPNQVSRESGKRRIVVSANVSGRDLGSFVADAQAAIEQKVKVPAGYWTTWGGTFEQLQSAAQRLQLVVPLSLLMVFVLLFAMFGNAKDGLLVFTGIPFALTGGVLALWLRGIPLSISAAVGFIALSGVAVLNGLVMLSFIRKLIEEGRPLEEAVSEGALARLRPVLMTALVASLGFVPMALATGTGAEVQRPLATVVIGGILSSTALTLLVLPLLYRCAHRQEPEREPDDEFSRLPAASAGIHPGA</sequence>
<keyword evidence="5 9" id="KW-0812">Transmembrane</keyword>
<dbReference type="InterPro" id="IPR004763">
    <property type="entry name" value="CusA-like"/>
</dbReference>
<dbReference type="Proteomes" id="UP001285263">
    <property type="component" value="Unassembled WGS sequence"/>
</dbReference>
<gene>
    <name evidence="10" type="ORF">SNE35_15840</name>
</gene>
<keyword evidence="4" id="KW-1003">Cell membrane</keyword>
<keyword evidence="7 9" id="KW-0472">Membrane</keyword>
<dbReference type="PANTHER" id="PTHR32063:SF24">
    <property type="entry name" value="CATION EFFLUX SYSTEM (ACRB_ACRD_ACRF FAMILY)"/>
    <property type="match status" value="1"/>
</dbReference>
<dbReference type="Gene3D" id="3.30.2090.10">
    <property type="entry name" value="Multidrug efflux transporter AcrB TolC docking domain, DN and DC subdomains"/>
    <property type="match status" value="2"/>
</dbReference>
<dbReference type="Gene3D" id="3.30.70.1430">
    <property type="entry name" value="Multidrug efflux transporter AcrB pore domain"/>
    <property type="match status" value="2"/>
</dbReference>
<feature type="transmembrane region" description="Helical" evidence="9">
    <location>
        <begin position="980"/>
        <end position="1000"/>
    </location>
</feature>
<dbReference type="SUPFAM" id="SSF82693">
    <property type="entry name" value="Multidrug efflux transporter AcrB pore domain, PN1, PN2, PC1 and PC2 subdomains"/>
    <property type="match status" value="3"/>
</dbReference>
<comment type="caution">
    <text evidence="10">The sequence shown here is derived from an EMBL/GenBank/DDBJ whole genome shotgun (WGS) entry which is preliminary data.</text>
</comment>
<evidence type="ECO:0000256" key="5">
    <source>
        <dbReference type="ARBA" id="ARBA00022692"/>
    </source>
</evidence>
<keyword evidence="3" id="KW-0813">Transport</keyword>
<dbReference type="Pfam" id="PF00873">
    <property type="entry name" value="ACR_tran"/>
    <property type="match status" value="1"/>
</dbReference>
<reference evidence="10 11" key="1">
    <citation type="submission" date="2023-11" db="EMBL/GenBank/DDBJ databases">
        <title>Paucibacter sp. nov., isolated from fresh soil in Korea.</title>
        <authorList>
            <person name="Le N.T.T."/>
        </authorList>
    </citation>
    <scope>NUCLEOTIDE SEQUENCE [LARGE SCALE GENOMIC DNA]</scope>
    <source>
        <strain evidence="10 11">R3-3</strain>
    </source>
</reference>
<name>A0ABU5DI57_9BURK</name>
<evidence type="ECO:0000256" key="7">
    <source>
        <dbReference type="ARBA" id="ARBA00023136"/>
    </source>
</evidence>
<evidence type="ECO:0000256" key="2">
    <source>
        <dbReference type="ARBA" id="ARBA00010942"/>
    </source>
</evidence>
<dbReference type="Gene3D" id="1.20.1640.10">
    <property type="entry name" value="Multidrug efflux transporter AcrB transmembrane domain"/>
    <property type="match status" value="2"/>
</dbReference>
<feature type="transmembrane region" description="Helical" evidence="9">
    <location>
        <begin position="934"/>
        <end position="959"/>
    </location>
</feature>
<feature type="transmembrane region" description="Helical" evidence="9">
    <location>
        <begin position="15"/>
        <end position="33"/>
    </location>
</feature>
<feature type="transmembrane region" description="Helical" evidence="9">
    <location>
        <begin position="486"/>
        <end position="510"/>
    </location>
</feature>
<dbReference type="Gene3D" id="3.30.70.1440">
    <property type="entry name" value="Multidrug efflux transporter AcrB pore domain"/>
    <property type="match status" value="1"/>
</dbReference>